<dbReference type="Pfam" id="PF07690">
    <property type="entry name" value="MFS_1"/>
    <property type="match status" value="1"/>
</dbReference>
<comment type="subcellular location">
    <subcellularLocation>
        <location evidence="1">Cell membrane</location>
        <topology evidence="1">Multi-pass membrane protein</topology>
    </subcellularLocation>
</comment>
<dbReference type="EMBL" id="SZOH01000587">
    <property type="protein sequence ID" value="TKJ04914.1"/>
    <property type="molecule type" value="Genomic_DNA"/>
</dbReference>
<keyword evidence="4 6" id="KW-1133">Transmembrane helix</keyword>
<dbReference type="PANTHER" id="PTHR23502">
    <property type="entry name" value="MAJOR FACILITATOR SUPERFAMILY"/>
    <property type="match status" value="1"/>
</dbReference>
<dbReference type="Proteomes" id="UP000308444">
    <property type="component" value="Unassembled WGS sequence"/>
</dbReference>
<evidence type="ECO:0000256" key="6">
    <source>
        <dbReference type="SAM" id="Phobius"/>
    </source>
</evidence>
<dbReference type="SUPFAM" id="SSF103473">
    <property type="entry name" value="MFS general substrate transporter"/>
    <property type="match status" value="1"/>
</dbReference>
<protein>
    <submittedName>
        <fullName evidence="8">MFS transporter</fullName>
    </submittedName>
</protein>
<dbReference type="InterPro" id="IPR020846">
    <property type="entry name" value="MFS_dom"/>
</dbReference>
<dbReference type="PROSITE" id="PS50850">
    <property type="entry name" value="MFS"/>
    <property type="match status" value="1"/>
</dbReference>
<evidence type="ECO:0000256" key="3">
    <source>
        <dbReference type="ARBA" id="ARBA00022692"/>
    </source>
</evidence>
<evidence type="ECO:0000256" key="4">
    <source>
        <dbReference type="ARBA" id="ARBA00022989"/>
    </source>
</evidence>
<sequence>MKNSKLTFILYVVCICALFGSFAQNIYTPILPMIQNSFHTSLYLVNITVSLFTFVLAIMQLVYGPLIDTKGRKSVLIPRLVISTIGS</sequence>
<keyword evidence="3 6" id="KW-0812">Transmembrane</keyword>
<evidence type="ECO:0000313" key="9">
    <source>
        <dbReference type="Proteomes" id="UP000308444"/>
    </source>
</evidence>
<evidence type="ECO:0000259" key="7">
    <source>
        <dbReference type="PROSITE" id="PS50850"/>
    </source>
</evidence>
<evidence type="ECO:0000256" key="1">
    <source>
        <dbReference type="ARBA" id="ARBA00004651"/>
    </source>
</evidence>
<evidence type="ECO:0000256" key="2">
    <source>
        <dbReference type="ARBA" id="ARBA00022448"/>
    </source>
</evidence>
<dbReference type="GO" id="GO:0005886">
    <property type="term" value="C:plasma membrane"/>
    <property type="evidence" value="ECO:0007669"/>
    <property type="project" value="UniProtKB-SubCell"/>
</dbReference>
<dbReference type="Gene3D" id="1.20.1720.10">
    <property type="entry name" value="Multidrug resistance protein D"/>
    <property type="match status" value="1"/>
</dbReference>
<evidence type="ECO:0000313" key="8">
    <source>
        <dbReference type="EMBL" id="TKJ04914.1"/>
    </source>
</evidence>
<comment type="caution">
    <text evidence="8">The sequence shown here is derived from an EMBL/GenBank/DDBJ whole genome shotgun (WGS) entry which is preliminary data.</text>
</comment>
<feature type="domain" description="Major facilitator superfamily (MFS) profile" evidence="7">
    <location>
        <begin position="9"/>
        <end position="87"/>
    </location>
</feature>
<evidence type="ECO:0000256" key="5">
    <source>
        <dbReference type="ARBA" id="ARBA00023136"/>
    </source>
</evidence>
<accession>A0A9X9F781</accession>
<gene>
    <name evidence="8" type="ORF">FC695_10165</name>
</gene>
<keyword evidence="5 6" id="KW-0472">Membrane</keyword>
<feature type="transmembrane region" description="Helical" evidence="6">
    <location>
        <begin position="42"/>
        <end position="63"/>
    </location>
</feature>
<dbReference type="AlphaFoldDB" id="A0A9X9F781"/>
<dbReference type="InterPro" id="IPR011701">
    <property type="entry name" value="MFS"/>
</dbReference>
<dbReference type="PANTHER" id="PTHR23502:SF35">
    <property type="entry name" value="MAJOR FACILITATOR SUPERFAMILY (MFS) PROFILE DOMAIN-CONTAINING PROTEIN"/>
    <property type="match status" value="1"/>
</dbReference>
<dbReference type="InterPro" id="IPR036259">
    <property type="entry name" value="MFS_trans_sf"/>
</dbReference>
<organism evidence="8 9">
    <name type="scientific">Bacillus cereus</name>
    <dbReference type="NCBI Taxonomy" id="1396"/>
    <lineage>
        <taxon>Bacteria</taxon>
        <taxon>Bacillati</taxon>
        <taxon>Bacillota</taxon>
        <taxon>Bacilli</taxon>
        <taxon>Bacillales</taxon>
        <taxon>Bacillaceae</taxon>
        <taxon>Bacillus</taxon>
        <taxon>Bacillus cereus group</taxon>
    </lineage>
</organism>
<reference evidence="8 9" key="1">
    <citation type="journal article" date="2019" name="Environ. Microbiol.">
        <title>An active ?-lactamase is a part of an orchestrated cell wall stress resistance network of Bacillus subtilis and related rhizosphere species.</title>
        <authorList>
            <person name="Bucher T."/>
            <person name="Keren-Paz A."/>
            <person name="Hausser J."/>
            <person name="Olender T."/>
            <person name="Cytryn E."/>
            <person name="Kolodkin-Gal I."/>
        </authorList>
    </citation>
    <scope>NUCLEOTIDE SEQUENCE [LARGE SCALE GENOMIC DNA]</scope>
    <source>
        <strain evidence="8 9">I32</strain>
    </source>
</reference>
<proteinExistence type="predicted"/>
<keyword evidence="2" id="KW-0813">Transport</keyword>
<name>A0A9X9F781_BACCE</name>
<dbReference type="GO" id="GO:0022857">
    <property type="term" value="F:transmembrane transporter activity"/>
    <property type="evidence" value="ECO:0007669"/>
    <property type="project" value="InterPro"/>
</dbReference>
<feature type="non-terminal residue" evidence="8">
    <location>
        <position position="87"/>
    </location>
</feature>